<accession>A0A845G146</accession>
<proteinExistence type="predicted"/>
<feature type="transmembrane region" description="Helical" evidence="1">
    <location>
        <begin position="83"/>
        <end position="103"/>
    </location>
</feature>
<evidence type="ECO:0000313" key="2">
    <source>
        <dbReference type="EMBL" id="MYM87105.1"/>
    </source>
</evidence>
<gene>
    <name evidence="2" type="ORF">GTP91_07910</name>
</gene>
<dbReference type="AlphaFoldDB" id="A0A845G146"/>
<dbReference type="EMBL" id="WWCW01000017">
    <property type="protein sequence ID" value="MYM87105.1"/>
    <property type="molecule type" value="Genomic_DNA"/>
</dbReference>
<name>A0A845G146_9BURK</name>
<sequence>MTGLTNRLRYLRSREALAAVVLPAVIIWKWWSGGGEVAWAMRIAALSLLVYILVQGTLYWHLKLRAVTGEAALPAWFYQLFRGFKWSNFIAMAGMLVVLGYRSFSETDMQWSIGLLLGAVLEQINYYHYQLMYDTRAAFDHLRRHGRLRKAALGIDIARAGARTLR</sequence>
<dbReference type="RefSeq" id="WP_161096282.1">
    <property type="nucleotide sequence ID" value="NZ_WWCW01000017.1"/>
</dbReference>
<organism evidence="2 3">
    <name type="scientific">Duganella vulcania</name>
    <dbReference type="NCBI Taxonomy" id="2692166"/>
    <lineage>
        <taxon>Bacteria</taxon>
        <taxon>Pseudomonadati</taxon>
        <taxon>Pseudomonadota</taxon>
        <taxon>Betaproteobacteria</taxon>
        <taxon>Burkholderiales</taxon>
        <taxon>Oxalobacteraceae</taxon>
        <taxon>Telluria group</taxon>
        <taxon>Duganella</taxon>
    </lineage>
</organism>
<protein>
    <submittedName>
        <fullName evidence="2">Uncharacterized protein</fullName>
    </submittedName>
</protein>
<feature type="transmembrane region" description="Helical" evidence="1">
    <location>
        <begin position="109"/>
        <end position="127"/>
    </location>
</feature>
<dbReference type="Proteomes" id="UP000470302">
    <property type="component" value="Unassembled WGS sequence"/>
</dbReference>
<reference evidence="2 3" key="1">
    <citation type="submission" date="2020-01" db="EMBL/GenBank/DDBJ databases">
        <title>Novel species isolated from a subtropical stream in China.</title>
        <authorList>
            <person name="Lu H."/>
        </authorList>
    </citation>
    <scope>NUCLEOTIDE SEQUENCE [LARGE SCALE GENOMIC DNA]</scope>
    <source>
        <strain evidence="2 3">FT82W</strain>
    </source>
</reference>
<feature type="transmembrane region" description="Helical" evidence="1">
    <location>
        <begin position="16"/>
        <end position="33"/>
    </location>
</feature>
<evidence type="ECO:0000256" key="1">
    <source>
        <dbReference type="SAM" id="Phobius"/>
    </source>
</evidence>
<evidence type="ECO:0000313" key="3">
    <source>
        <dbReference type="Proteomes" id="UP000470302"/>
    </source>
</evidence>
<keyword evidence="1" id="KW-1133">Transmembrane helix</keyword>
<keyword evidence="1" id="KW-0472">Membrane</keyword>
<comment type="caution">
    <text evidence="2">The sequence shown here is derived from an EMBL/GenBank/DDBJ whole genome shotgun (WGS) entry which is preliminary data.</text>
</comment>
<feature type="transmembrane region" description="Helical" evidence="1">
    <location>
        <begin position="39"/>
        <end position="62"/>
    </location>
</feature>
<keyword evidence="1" id="KW-0812">Transmembrane</keyword>